<evidence type="ECO:0000256" key="4">
    <source>
        <dbReference type="ARBA" id="ARBA00023163"/>
    </source>
</evidence>
<dbReference type="InterPro" id="IPR050707">
    <property type="entry name" value="HTH_MetabolicPath_Reg"/>
</dbReference>
<dbReference type="Proteomes" id="UP000294894">
    <property type="component" value="Chromosome"/>
</dbReference>
<dbReference type="SMART" id="SM00346">
    <property type="entry name" value="HTH_ICLR"/>
    <property type="match status" value="1"/>
</dbReference>
<dbReference type="InterPro" id="IPR036388">
    <property type="entry name" value="WH-like_DNA-bd_sf"/>
</dbReference>
<feature type="domain" description="HTH iclR-type" evidence="7">
    <location>
        <begin position="21"/>
        <end position="82"/>
    </location>
</feature>
<dbReference type="Gene3D" id="3.30.450.40">
    <property type="match status" value="1"/>
</dbReference>
<dbReference type="GO" id="GO:0003700">
    <property type="term" value="F:DNA-binding transcription factor activity"/>
    <property type="evidence" value="ECO:0007669"/>
    <property type="project" value="TreeGrafter"/>
</dbReference>
<dbReference type="EMBL" id="CP038267">
    <property type="protein sequence ID" value="QBR93698.1"/>
    <property type="molecule type" value="Genomic_DNA"/>
</dbReference>
<gene>
    <name evidence="9" type="ORF">EXE57_16535</name>
</gene>
<dbReference type="GO" id="GO:0006071">
    <property type="term" value="P:glycerol metabolic process"/>
    <property type="evidence" value="ECO:0007669"/>
    <property type="project" value="UniProtKB-KW"/>
</dbReference>
<dbReference type="SUPFAM" id="SSF46785">
    <property type="entry name" value="Winged helix' DNA-binding domain"/>
    <property type="match status" value="1"/>
</dbReference>
<dbReference type="OrthoDB" id="8479143at2"/>
<proteinExistence type="predicted"/>
<dbReference type="PANTHER" id="PTHR30136">
    <property type="entry name" value="HELIX-TURN-HELIX TRANSCRIPTIONAL REGULATOR, ICLR FAMILY"/>
    <property type="match status" value="1"/>
</dbReference>
<dbReference type="RefSeq" id="WP_135079377.1">
    <property type="nucleotide sequence ID" value="NZ_CP038267.1"/>
</dbReference>
<dbReference type="InterPro" id="IPR014757">
    <property type="entry name" value="Tscrpt_reg_IclR_C"/>
</dbReference>
<evidence type="ECO:0000259" key="7">
    <source>
        <dbReference type="PROSITE" id="PS51077"/>
    </source>
</evidence>
<dbReference type="InterPro" id="IPR029016">
    <property type="entry name" value="GAF-like_dom_sf"/>
</dbReference>
<keyword evidence="2" id="KW-0805">Transcription regulation</keyword>
<dbReference type="FunFam" id="1.10.10.10:FF:000056">
    <property type="entry name" value="IclR family transcriptional regulator"/>
    <property type="match status" value="1"/>
</dbReference>
<name>A0A4P7GNC3_9ACTN</name>
<evidence type="ECO:0000313" key="9">
    <source>
        <dbReference type="EMBL" id="QBR93698.1"/>
    </source>
</evidence>
<evidence type="ECO:0000313" key="10">
    <source>
        <dbReference type="Proteomes" id="UP000294894"/>
    </source>
</evidence>
<keyword evidence="3" id="KW-0238">DNA-binding</keyword>
<dbReference type="GO" id="GO:0003677">
    <property type="term" value="F:DNA binding"/>
    <property type="evidence" value="ECO:0007669"/>
    <property type="project" value="UniProtKB-KW"/>
</dbReference>
<evidence type="ECO:0000256" key="3">
    <source>
        <dbReference type="ARBA" id="ARBA00023125"/>
    </source>
</evidence>
<evidence type="ECO:0000256" key="6">
    <source>
        <dbReference type="ARBA" id="ARBA00070406"/>
    </source>
</evidence>
<dbReference type="Gene3D" id="1.10.10.10">
    <property type="entry name" value="Winged helix-like DNA-binding domain superfamily/Winged helix DNA-binding domain"/>
    <property type="match status" value="1"/>
</dbReference>
<protein>
    <recommendedName>
        <fullName evidence="6">Glycerol operon regulatory protein</fullName>
    </recommendedName>
</protein>
<accession>A0A4P7GNC3</accession>
<keyword evidence="4" id="KW-0804">Transcription</keyword>
<keyword evidence="1" id="KW-0319">Glycerol metabolism</keyword>
<dbReference type="PROSITE" id="PS51077">
    <property type="entry name" value="HTH_ICLR"/>
    <property type="match status" value="1"/>
</dbReference>
<feature type="domain" description="IclR-ED" evidence="8">
    <location>
        <begin position="83"/>
        <end position="261"/>
    </location>
</feature>
<evidence type="ECO:0000256" key="1">
    <source>
        <dbReference type="ARBA" id="ARBA00022798"/>
    </source>
</evidence>
<evidence type="ECO:0000256" key="5">
    <source>
        <dbReference type="ARBA" id="ARBA00058938"/>
    </source>
</evidence>
<dbReference type="PROSITE" id="PS51078">
    <property type="entry name" value="ICLR_ED"/>
    <property type="match status" value="1"/>
</dbReference>
<dbReference type="Pfam" id="PF01614">
    <property type="entry name" value="IclR_C"/>
    <property type="match status" value="1"/>
</dbReference>
<dbReference type="Pfam" id="PF09339">
    <property type="entry name" value="HTH_IclR"/>
    <property type="match status" value="1"/>
</dbReference>
<organism evidence="9 10">
    <name type="scientific">Nocardioides euryhalodurans</name>
    <dbReference type="NCBI Taxonomy" id="2518370"/>
    <lineage>
        <taxon>Bacteria</taxon>
        <taxon>Bacillati</taxon>
        <taxon>Actinomycetota</taxon>
        <taxon>Actinomycetes</taxon>
        <taxon>Propionibacteriales</taxon>
        <taxon>Nocardioidaceae</taxon>
        <taxon>Nocardioides</taxon>
    </lineage>
</organism>
<dbReference type="GO" id="GO:0045892">
    <property type="term" value="P:negative regulation of DNA-templated transcription"/>
    <property type="evidence" value="ECO:0007669"/>
    <property type="project" value="TreeGrafter"/>
</dbReference>
<evidence type="ECO:0000259" key="8">
    <source>
        <dbReference type="PROSITE" id="PS51078"/>
    </source>
</evidence>
<sequence>MSSDEHAVASDPVKVAPSGGVQSLERAFDVLELMAAAGGEIAVSRLAAESGLPVPTIHRIVRTLVANGYVLQMPSRRYTLGPRLIGLGASAAQTVEAWASPHLRALAEAAGETANLAMLDVDQVVYVAQAASTRHTVRMFTEVGRRVHAHSTGVGKVLLAQLPDDEVREVVVTAGMPATTEHTITDVDQFLAEMRLVREQGYAVDDGEQELGVRCVAVAVPGVLSSAVSVSGPASRVTAEAVPALAVLLHGAAESLAGRRS</sequence>
<dbReference type="PANTHER" id="PTHR30136:SF24">
    <property type="entry name" value="HTH-TYPE TRANSCRIPTIONAL REPRESSOR ALLR"/>
    <property type="match status" value="1"/>
</dbReference>
<comment type="function">
    <text evidence="5">May be an activator protein for the gylABX operon.</text>
</comment>
<dbReference type="InterPro" id="IPR005471">
    <property type="entry name" value="Tscrpt_reg_IclR_N"/>
</dbReference>
<dbReference type="AlphaFoldDB" id="A0A4P7GNC3"/>
<dbReference type="SUPFAM" id="SSF55781">
    <property type="entry name" value="GAF domain-like"/>
    <property type="match status" value="1"/>
</dbReference>
<dbReference type="KEGG" id="noy:EXE57_16535"/>
<evidence type="ECO:0000256" key="2">
    <source>
        <dbReference type="ARBA" id="ARBA00023015"/>
    </source>
</evidence>
<reference evidence="9 10" key="1">
    <citation type="submission" date="2019-03" db="EMBL/GenBank/DDBJ databases">
        <title>Three New Species of Nocardioides, Nocardioides euryhalodurans sp. nov., Nocardioides seonyuensis sp. nov. and Nocardioides eburneoflavus sp. nov., Iolated from Soil.</title>
        <authorList>
            <person name="Roh S.G."/>
            <person name="Lee C."/>
            <person name="Kim M.-K."/>
            <person name="Kim S.B."/>
        </authorList>
    </citation>
    <scope>NUCLEOTIDE SEQUENCE [LARGE SCALE GENOMIC DNA]</scope>
    <source>
        <strain evidence="9 10">MMS17-SY117</strain>
    </source>
</reference>
<keyword evidence="10" id="KW-1185">Reference proteome</keyword>
<dbReference type="InterPro" id="IPR036390">
    <property type="entry name" value="WH_DNA-bd_sf"/>
</dbReference>